<reference evidence="15" key="1">
    <citation type="submission" date="2017-09" db="EMBL/GenBank/DDBJ databases">
        <title>Depth-based differentiation of microbial function through sediment-hosted aquifers and enrichment of novel symbionts in the deep terrestrial subsurface.</title>
        <authorList>
            <person name="Probst A.J."/>
            <person name="Ladd B."/>
            <person name="Jarett J.K."/>
            <person name="Geller-Mcgrath D.E."/>
            <person name="Sieber C.M.K."/>
            <person name="Emerson J.B."/>
            <person name="Anantharaman K."/>
            <person name="Thomas B.C."/>
            <person name="Malmstrom R."/>
            <person name="Stieglmeier M."/>
            <person name="Klingl A."/>
            <person name="Woyke T."/>
            <person name="Ryan C.M."/>
            <person name="Banfield J.F."/>
        </authorList>
    </citation>
    <scope>NUCLEOTIDE SEQUENCE [LARGE SCALE GENOMIC DNA]</scope>
</reference>
<comment type="subunit">
    <text evidence="8">Oligomerizes as a right-handed, spiral filament on DNA at oriC.</text>
</comment>
<dbReference type="GO" id="GO:0005886">
    <property type="term" value="C:plasma membrane"/>
    <property type="evidence" value="ECO:0007669"/>
    <property type="project" value="TreeGrafter"/>
</dbReference>
<dbReference type="PROSITE" id="PS01008">
    <property type="entry name" value="DNAA"/>
    <property type="match status" value="1"/>
</dbReference>
<dbReference type="InterPro" id="IPR013317">
    <property type="entry name" value="DnaA_dom"/>
</dbReference>
<evidence type="ECO:0000256" key="11">
    <source>
        <dbReference type="RuleBase" id="RU004227"/>
    </source>
</evidence>
<evidence type="ECO:0000313" key="15">
    <source>
        <dbReference type="Proteomes" id="UP000231569"/>
    </source>
</evidence>
<dbReference type="InterPro" id="IPR038454">
    <property type="entry name" value="DnaA_N_sf"/>
</dbReference>
<dbReference type="CDD" id="cd00009">
    <property type="entry name" value="AAA"/>
    <property type="match status" value="1"/>
</dbReference>
<feature type="region of interest" description="Domain I, interacts with DnaA modulators" evidence="8">
    <location>
        <begin position="1"/>
        <end position="76"/>
    </location>
</feature>
<dbReference type="Gene3D" id="3.40.50.300">
    <property type="entry name" value="P-loop containing nucleotide triphosphate hydrolases"/>
    <property type="match status" value="1"/>
</dbReference>
<dbReference type="GO" id="GO:0006275">
    <property type="term" value="P:regulation of DNA replication"/>
    <property type="evidence" value="ECO:0007669"/>
    <property type="project" value="UniProtKB-UniRule"/>
</dbReference>
<dbReference type="GO" id="GO:0006270">
    <property type="term" value="P:DNA replication initiation"/>
    <property type="evidence" value="ECO:0007669"/>
    <property type="project" value="UniProtKB-UniRule"/>
</dbReference>
<keyword evidence="3 8" id="KW-0235">DNA replication</keyword>
<dbReference type="InterPro" id="IPR027417">
    <property type="entry name" value="P-loop_NTPase"/>
</dbReference>
<evidence type="ECO:0000256" key="2">
    <source>
        <dbReference type="ARBA" id="ARBA00022490"/>
    </source>
</evidence>
<evidence type="ECO:0000256" key="1">
    <source>
        <dbReference type="ARBA" id="ARBA00006583"/>
    </source>
</evidence>
<organism evidence="14 15">
    <name type="scientific">Candidatus Roizmanbacteria bacterium CG10_big_fil_rev_8_21_14_0_10_45_7</name>
    <dbReference type="NCBI Taxonomy" id="1974854"/>
    <lineage>
        <taxon>Bacteria</taxon>
        <taxon>Candidatus Roizmaniibacteriota</taxon>
    </lineage>
</organism>
<feature type="binding site" evidence="8">
    <location>
        <position position="154"/>
    </location>
    <ligand>
        <name>ATP</name>
        <dbReference type="ChEBI" id="CHEBI:30616"/>
    </ligand>
</feature>
<keyword evidence="2 8" id="KW-0963">Cytoplasm</keyword>
<dbReference type="Pfam" id="PF08299">
    <property type="entry name" value="Bac_DnaA_C"/>
    <property type="match status" value="1"/>
</dbReference>
<evidence type="ECO:0000256" key="9">
    <source>
        <dbReference type="NCBIfam" id="TIGR00362"/>
    </source>
</evidence>
<dbReference type="AlphaFoldDB" id="A0A2M8KUJ2"/>
<dbReference type="Gene3D" id="1.10.1750.10">
    <property type="match status" value="1"/>
</dbReference>
<evidence type="ECO:0000256" key="4">
    <source>
        <dbReference type="ARBA" id="ARBA00022741"/>
    </source>
</evidence>
<protein>
    <recommendedName>
        <fullName evidence="8 9">Chromosomal replication initiator protein DnaA</fullName>
    </recommendedName>
</protein>
<evidence type="ECO:0000256" key="10">
    <source>
        <dbReference type="RuleBase" id="RU000577"/>
    </source>
</evidence>
<comment type="caution">
    <text evidence="8">Lacks conserved residue(s) required for the propagation of feature annotation.</text>
</comment>
<feature type="domain" description="AAA+ ATPase" evidence="12">
    <location>
        <begin position="140"/>
        <end position="273"/>
    </location>
</feature>
<dbReference type="InterPro" id="IPR013159">
    <property type="entry name" value="DnaA_C"/>
</dbReference>
<keyword evidence="4 8" id="KW-0547">Nucleotide-binding</keyword>
<dbReference type="InterPro" id="IPR020591">
    <property type="entry name" value="Chromosome_initiator_DnaA-like"/>
</dbReference>
<dbReference type="Gene3D" id="1.10.8.60">
    <property type="match status" value="1"/>
</dbReference>
<dbReference type="HAMAP" id="MF_00377">
    <property type="entry name" value="DnaA_bact"/>
    <property type="match status" value="1"/>
</dbReference>
<dbReference type="PANTHER" id="PTHR30050:SF2">
    <property type="entry name" value="CHROMOSOMAL REPLICATION INITIATOR PROTEIN DNAA"/>
    <property type="match status" value="1"/>
</dbReference>
<comment type="caution">
    <text evidence="14">The sequence shown here is derived from an EMBL/GenBank/DDBJ whole genome shotgun (WGS) entry which is preliminary data.</text>
</comment>
<comment type="domain">
    <text evidence="8">Domain I is involved in oligomerization and binding regulators, domain II is flexibile and of varying length in different bacteria, domain III forms the AAA+ region, while domain IV binds dsDNA.</text>
</comment>
<dbReference type="GO" id="GO:0003688">
    <property type="term" value="F:DNA replication origin binding"/>
    <property type="evidence" value="ECO:0007669"/>
    <property type="project" value="UniProtKB-UniRule"/>
</dbReference>
<accession>A0A2M8KUJ2</accession>
<sequence>MISWKKILEEIQLELAPTTFDSLFKKTELNQKDEHTWELHCINEGVRFVIERKHKMTIIEKMKKHGASQPFVLVVTAAENKETAQELGPLFPNNKEENVALRLHQSNLNPTSSFDNFAVSVSNQIAHAAALAAATEPGNVYNPLFIWGGVGVGKTHLMQAVGRKIIESTDKRVLYCTTEEFTNFLVDSIRTKSTNLFRKKFRNVDALLLDDIQFVSQRDFIQEELFNTFNKLYSQKKQIMFTSDKPPRAIRNIEARLTSRFLSGLVVDIQQPDFELKTAILLIKAQQKKMKLTIGAAKLISASIEEIREIEGFLLKLYSIKKDDDPITEASIERLISHQGGAPTSSKTNPKNIIQAVSHELNVTLKDIKGESRKRDIALARHFCMYFLKTLSSLTYEDIAAILGKKDHTTVMHGVQKIIKEISHNSNMRITADRIRLYFS</sequence>
<feature type="binding site" evidence="8">
    <location>
        <position position="153"/>
    </location>
    <ligand>
        <name>ATP</name>
        <dbReference type="ChEBI" id="CHEBI:30616"/>
    </ligand>
</feature>
<dbReference type="GO" id="GO:0008289">
    <property type="term" value="F:lipid binding"/>
    <property type="evidence" value="ECO:0007669"/>
    <property type="project" value="UniProtKB-KW"/>
</dbReference>
<gene>
    <name evidence="8 14" type="primary">dnaA</name>
    <name evidence="14" type="ORF">COU89_02390</name>
</gene>
<proteinExistence type="inferred from homology"/>
<dbReference type="CDD" id="cd06571">
    <property type="entry name" value="Bac_DnaA_C"/>
    <property type="match status" value="1"/>
</dbReference>
<feature type="domain" description="Chromosomal replication initiator DnaA C-terminal" evidence="13">
    <location>
        <begin position="349"/>
        <end position="418"/>
    </location>
</feature>
<dbReference type="InterPro" id="IPR010921">
    <property type="entry name" value="Trp_repressor/repl_initiator"/>
</dbReference>
<evidence type="ECO:0000256" key="3">
    <source>
        <dbReference type="ARBA" id="ARBA00022705"/>
    </source>
</evidence>
<dbReference type="SUPFAM" id="SSF52540">
    <property type="entry name" value="P-loop containing nucleoside triphosphate hydrolases"/>
    <property type="match status" value="1"/>
</dbReference>
<keyword evidence="7 8" id="KW-0238">DNA-binding</keyword>
<dbReference type="EMBL" id="PFEE01000052">
    <property type="protein sequence ID" value="PJE63597.1"/>
    <property type="molecule type" value="Genomic_DNA"/>
</dbReference>
<evidence type="ECO:0000259" key="12">
    <source>
        <dbReference type="SMART" id="SM00382"/>
    </source>
</evidence>
<feature type="binding site" evidence="8">
    <location>
        <position position="155"/>
    </location>
    <ligand>
        <name>ATP</name>
        <dbReference type="ChEBI" id="CHEBI:30616"/>
    </ligand>
</feature>
<name>A0A2M8KUJ2_9BACT</name>
<dbReference type="SMART" id="SM00760">
    <property type="entry name" value="Bac_DnaA_C"/>
    <property type="match status" value="1"/>
</dbReference>
<feature type="binding site" evidence="8">
    <location>
        <position position="151"/>
    </location>
    <ligand>
        <name>ATP</name>
        <dbReference type="ChEBI" id="CHEBI:30616"/>
    </ligand>
</feature>
<dbReference type="PRINTS" id="PR00051">
    <property type="entry name" value="DNAA"/>
</dbReference>
<dbReference type="Pfam" id="PF00308">
    <property type="entry name" value="Bac_DnaA"/>
    <property type="match status" value="1"/>
</dbReference>
<evidence type="ECO:0000256" key="5">
    <source>
        <dbReference type="ARBA" id="ARBA00022840"/>
    </source>
</evidence>
<comment type="subcellular location">
    <subcellularLocation>
        <location evidence="8">Cytoplasm</location>
    </subcellularLocation>
</comment>
<dbReference type="Proteomes" id="UP000231569">
    <property type="component" value="Unassembled WGS sequence"/>
</dbReference>
<dbReference type="PANTHER" id="PTHR30050">
    <property type="entry name" value="CHROMOSOMAL REPLICATION INITIATOR PROTEIN DNAA"/>
    <property type="match status" value="1"/>
</dbReference>
<dbReference type="SUPFAM" id="SSF48295">
    <property type="entry name" value="TrpR-like"/>
    <property type="match status" value="1"/>
</dbReference>
<dbReference type="InterPro" id="IPR001957">
    <property type="entry name" value="Chromosome_initiator_DnaA"/>
</dbReference>
<feature type="region of interest" description="Domain IV, binds dsDNA" evidence="8">
    <location>
        <begin position="322"/>
        <end position="440"/>
    </location>
</feature>
<dbReference type="NCBIfam" id="TIGR00362">
    <property type="entry name" value="DnaA"/>
    <property type="match status" value="1"/>
</dbReference>
<keyword evidence="5 8" id="KW-0067">ATP-binding</keyword>
<dbReference type="GO" id="GO:0005737">
    <property type="term" value="C:cytoplasm"/>
    <property type="evidence" value="ECO:0007669"/>
    <property type="project" value="UniProtKB-SubCell"/>
</dbReference>
<dbReference type="InterPro" id="IPR018312">
    <property type="entry name" value="Chromosome_initiator_DnaA_CS"/>
</dbReference>
<dbReference type="SMART" id="SM00382">
    <property type="entry name" value="AAA"/>
    <property type="match status" value="1"/>
</dbReference>
<evidence type="ECO:0000313" key="14">
    <source>
        <dbReference type="EMBL" id="PJE63597.1"/>
    </source>
</evidence>
<dbReference type="Gene3D" id="3.30.300.180">
    <property type="match status" value="1"/>
</dbReference>
<dbReference type="GO" id="GO:0005524">
    <property type="term" value="F:ATP binding"/>
    <property type="evidence" value="ECO:0007669"/>
    <property type="project" value="UniProtKB-UniRule"/>
</dbReference>
<evidence type="ECO:0000256" key="7">
    <source>
        <dbReference type="ARBA" id="ARBA00023125"/>
    </source>
</evidence>
<comment type="function">
    <text evidence="8 10">Plays an essential role in the initiation and regulation of chromosomal replication. ATP-DnaA binds to the origin of replication (oriC) to initiate formation of the DNA replication initiation complex once per cell cycle. Binds the DnaA box (a 9 base pair repeat at the origin) and separates the double-stranded (ds)DNA. Forms a right-handed helical filament on oriC DNA; dsDNA binds to the exterior of the filament while single-stranded (ss)DNA is stabiized in the filament's interior. The ATP-DnaA-oriC complex binds and stabilizes one strand of the AT-rich DNA unwinding element (DUE), permitting loading of DNA polymerase. After initiation quickly degrades to an ADP-DnaA complex that is not apt for DNA replication. Binds acidic phospholipids.</text>
</comment>
<evidence type="ECO:0000259" key="13">
    <source>
        <dbReference type="SMART" id="SM00760"/>
    </source>
</evidence>
<evidence type="ECO:0000256" key="6">
    <source>
        <dbReference type="ARBA" id="ARBA00023121"/>
    </source>
</evidence>
<keyword evidence="6 8" id="KW-0446">Lipid-binding</keyword>
<comment type="similarity">
    <text evidence="1 8 11">Belongs to the DnaA family.</text>
</comment>
<dbReference type="InterPro" id="IPR003593">
    <property type="entry name" value="AAA+_ATPase"/>
</dbReference>
<evidence type="ECO:0000256" key="8">
    <source>
        <dbReference type="HAMAP-Rule" id="MF_00377"/>
    </source>
</evidence>